<evidence type="ECO:0008006" key="8">
    <source>
        <dbReference type="Google" id="ProtNLM"/>
    </source>
</evidence>
<keyword evidence="2" id="KW-0677">Repeat</keyword>
<feature type="repeat" description="WD" evidence="3">
    <location>
        <begin position="797"/>
        <end position="838"/>
    </location>
</feature>
<comment type="caution">
    <text evidence="6">The sequence shown here is derived from an EMBL/GenBank/DDBJ whole genome shotgun (WGS) entry which is preliminary data.</text>
</comment>
<feature type="repeat" description="WD" evidence="3">
    <location>
        <begin position="1098"/>
        <end position="1139"/>
    </location>
</feature>
<feature type="repeat" description="WD" evidence="3">
    <location>
        <begin position="930"/>
        <end position="971"/>
    </location>
</feature>
<dbReference type="PANTHER" id="PTHR19879:SF9">
    <property type="entry name" value="TRANSCRIPTION INITIATION FACTOR TFIID SUBUNIT 5"/>
    <property type="match status" value="1"/>
</dbReference>
<dbReference type="InterPro" id="IPR036322">
    <property type="entry name" value="WD40_repeat_dom_sf"/>
</dbReference>
<dbReference type="SUPFAM" id="SSF50978">
    <property type="entry name" value="WD40 repeat-like"/>
    <property type="match status" value="1"/>
</dbReference>
<accession>A0A844GWB3</accession>
<reference evidence="6 7" key="1">
    <citation type="submission" date="2019-11" db="EMBL/GenBank/DDBJ databases">
        <title>Isolation of a new High Light Tolerant Cyanobacteria.</title>
        <authorList>
            <person name="Dobson Z."/>
            <person name="Vaughn N."/>
            <person name="Vaughn M."/>
            <person name="Fromme P."/>
            <person name="Mazor Y."/>
        </authorList>
    </citation>
    <scope>NUCLEOTIDE SEQUENCE [LARGE SCALE GENOMIC DNA]</scope>
    <source>
        <strain evidence="6 7">0216</strain>
    </source>
</reference>
<dbReference type="CDD" id="cd00200">
    <property type="entry name" value="WD40"/>
    <property type="match status" value="2"/>
</dbReference>
<feature type="repeat" description="WD" evidence="3">
    <location>
        <begin position="629"/>
        <end position="670"/>
    </location>
</feature>
<name>A0A844GWB3_9CHRO</name>
<dbReference type="Proteomes" id="UP000437131">
    <property type="component" value="Unassembled WGS sequence"/>
</dbReference>
<dbReference type="InterPro" id="IPR001680">
    <property type="entry name" value="WD40_rpt"/>
</dbReference>
<dbReference type="SMART" id="SM00320">
    <property type="entry name" value="WD40"/>
    <property type="match status" value="14"/>
</dbReference>
<dbReference type="PROSITE" id="PS50082">
    <property type="entry name" value="WD_REPEATS_2"/>
    <property type="match status" value="14"/>
</dbReference>
<dbReference type="InterPro" id="IPR015943">
    <property type="entry name" value="WD40/YVTN_repeat-like_dom_sf"/>
</dbReference>
<feature type="repeat" description="WD" evidence="3">
    <location>
        <begin position="755"/>
        <end position="796"/>
    </location>
</feature>
<feature type="repeat" description="WD" evidence="3">
    <location>
        <begin position="587"/>
        <end position="628"/>
    </location>
</feature>
<gene>
    <name evidence="6" type="ORF">GGC33_10445</name>
</gene>
<feature type="repeat" description="WD" evidence="3">
    <location>
        <begin position="1140"/>
        <end position="1181"/>
    </location>
</feature>
<proteinExistence type="predicted"/>
<dbReference type="Pfam" id="PF00400">
    <property type="entry name" value="WD40"/>
    <property type="match status" value="9"/>
</dbReference>
<dbReference type="SUPFAM" id="SSF141571">
    <property type="entry name" value="Pentapeptide repeat-like"/>
    <property type="match status" value="1"/>
</dbReference>
<dbReference type="PRINTS" id="PR00320">
    <property type="entry name" value="GPROTEINBRPT"/>
</dbReference>
<feature type="repeat" description="WD" evidence="3">
    <location>
        <begin position="713"/>
        <end position="754"/>
    </location>
</feature>
<feature type="repeat" description="WD" evidence="3">
    <location>
        <begin position="972"/>
        <end position="1013"/>
    </location>
</feature>
<dbReference type="PROSITE" id="PS50294">
    <property type="entry name" value="WD_REPEATS_REGION"/>
    <property type="match status" value="13"/>
</dbReference>
<dbReference type="SUPFAM" id="SSF52540">
    <property type="entry name" value="P-loop containing nucleoside triphosphate hydrolases"/>
    <property type="match status" value="1"/>
</dbReference>
<feature type="repeat" description="WD" evidence="3">
    <location>
        <begin position="1014"/>
        <end position="1055"/>
    </location>
</feature>
<dbReference type="Gene3D" id="3.40.50.300">
    <property type="entry name" value="P-loop containing nucleotide triphosphate hydrolases"/>
    <property type="match status" value="1"/>
</dbReference>
<dbReference type="RefSeq" id="WP_155083974.1">
    <property type="nucleotide sequence ID" value="NZ_WMIA01000011.1"/>
</dbReference>
<dbReference type="InterPro" id="IPR020472">
    <property type="entry name" value="WD40_PAC1"/>
</dbReference>
<dbReference type="Gene3D" id="2.130.10.10">
    <property type="entry name" value="YVTN repeat-like/Quinoprotein amine dehydrogenase"/>
    <property type="match status" value="5"/>
</dbReference>
<dbReference type="GO" id="GO:0043531">
    <property type="term" value="F:ADP binding"/>
    <property type="evidence" value="ECO:0007669"/>
    <property type="project" value="InterPro"/>
</dbReference>
<dbReference type="InterPro" id="IPR058651">
    <property type="entry name" value="HTH_VMAP-M9"/>
</dbReference>
<organism evidence="6 7">
    <name type="scientific">Cyanobacterium aponinum 0216</name>
    <dbReference type="NCBI Taxonomy" id="2676140"/>
    <lineage>
        <taxon>Bacteria</taxon>
        <taxon>Bacillati</taxon>
        <taxon>Cyanobacteriota</taxon>
        <taxon>Cyanophyceae</taxon>
        <taxon>Oscillatoriophycideae</taxon>
        <taxon>Chroococcales</taxon>
        <taxon>Geminocystaceae</taxon>
        <taxon>Cyanobacterium</taxon>
    </lineage>
</organism>
<evidence type="ECO:0000313" key="7">
    <source>
        <dbReference type="Proteomes" id="UP000437131"/>
    </source>
</evidence>
<dbReference type="PRINTS" id="PR00364">
    <property type="entry name" value="DISEASERSIST"/>
</dbReference>
<protein>
    <recommendedName>
        <fullName evidence="8">WD-40 repeat-containing protein</fullName>
    </recommendedName>
</protein>
<feature type="repeat" description="WD" evidence="3">
    <location>
        <begin position="881"/>
        <end position="922"/>
    </location>
</feature>
<evidence type="ECO:0000256" key="1">
    <source>
        <dbReference type="ARBA" id="ARBA00022574"/>
    </source>
</evidence>
<keyword evidence="1 3" id="KW-0853">WD repeat</keyword>
<dbReference type="SUPFAM" id="SSF50998">
    <property type="entry name" value="Quinoprotein alcohol dehydrogenase-like"/>
    <property type="match status" value="1"/>
</dbReference>
<dbReference type="InterPro" id="IPR027417">
    <property type="entry name" value="P-loop_NTPase"/>
</dbReference>
<dbReference type="AlphaFoldDB" id="A0A844GWB3"/>
<dbReference type="InterPro" id="IPR011047">
    <property type="entry name" value="Quinoprotein_ADH-like_sf"/>
</dbReference>
<dbReference type="EMBL" id="WMIA01000011">
    <property type="protein sequence ID" value="MTF39342.1"/>
    <property type="molecule type" value="Genomic_DNA"/>
</dbReference>
<feature type="repeat" description="WD" evidence="3">
    <location>
        <begin position="1056"/>
        <end position="1097"/>
    </location>
</feature>
<feature type="repeat" description="WD" evidence="3">
    <location>
        <begin position="839"/>
        <end position="880"/>
    </location>
</feature>
<evidence type="ECO:0000256" key="3">
    <source>
        <dbReference type="PROSITE-ProRule" id="PRU00221"/>
    </source>
</evidence>
<dbReference type="Pfam" id="PF25173">
    <property type="entry name" value="Beta-prop_WDR3_1st"/>
    <property type="match status" value="1"/>
</dbReference>
<feature type="domain" description="vWA-MoxR associated protein N-terminal HTH" evidence="5">
    <location>
        <begin position="1"/>
        <end position="86"/>
    </location>
</feature>
<dbReference type="Pfam" id="PF00931">
    <property type="entry name" value="NB-ARC"/>
    <property type="match status" value="1"/>
</dbReference>
<feature type="repeat" description="WD" evidence="3">
    <location>
        <begin position="671"/>
        <end position="712"/>
    </location>
</feature>
<dbReference type="FunFam" id="2.130.10.10:FF:000228">
    <property type="entry name" value="COMPASS-like H3K4 histone methylase component WDR5A"/>
    <property type="match status" value="2"/>
</dbReference>
<feature type="domain" description="NB-ARC" evidence="4">
    <location>
        <begin position="146"/>
        <end position="247"/>
    </location>
</feature>
<dbReference type="PROSITE" id="PS00678">
    <property type="entry name" value="WD_REPEATS_1"/>
    <property type="match status" value="8"/>
</dbReference>
<dbReference type="PANTHER" id="PTHR19879">
    <property type="entry name" value="TRANSCRIPTION INITIATION FACTOR TFIID"/>
    <property type="match status" value="1"/>
</dbReference>
<dbReference type="Pfam" id="PF26355">
    <property type="entry name" value="HTH_VMAP-M9"/>
    <property type="match status" value="1"/>
</dbReference>
<evidence type="ECO:0000259" key="4">
    <source>
        <dbReference type="Pfam" id="PF00931"/>
    </source>
</evidence>
<dbReference type="InterPro" id="IPR019775">
    <property type="entry name" value="WD40_repeat_CS"/>
</dbReference>
<evidence type="ECO:0000259" key="5">
    <source>
        <dbReference type="Pfam" id="PF26355"/>
    </source>
</evidence>
<sequence length="1216" mass="137227">MDVEQIIQLVDDQVYIKSGHYLSDLQKQLLLISLSEPRKRYEEIAQSCGYSVSYLKRDAGPKLWQLLSDICEEKVKKTNFRTILEKKIKILEQKKLDNNLNLSFSPQSSEVTCNDVNNAKENINSCYNTQKDWGTAPDVSYFVGRESELTQLQTWIVQDKCRCVGIVGMGGMGKTYLSVKLGENIEYDFEYVIWRSLSNATLLSDLLSDILQFFTQQEKDLVINIDEQISRLINFCSQHRCLIILDNLETILATGVNSGYFQTDFQDYIKLFQKLGECRHKSCLLITSREKIKEMVLMCGDTLPVRCFNLGGLNTQAGLEILKIKGCYWSNYAQANQLIENYNGNPLTLKILGATIKELFDGSLSEFIKNKVFIFDEIICLLEEHFQRLSDLGKKILYWLAINIDEVTTSDLERDIYPTISRLNLITALKSLMGRSLIECHDNRFSLQPVVKEYLINKLIQEIINEIITEELDLFNHYALLKTDIKEHTRKSQVNFIVRPLLDKLIIIFKNQYHLESKLRKIVQKLQEENLTGSGYAVGNILNLLCELNTDLSGWDFSKLTIRQAYLQECKLHNVNFAHCEFQQSVFPQRLSNILSMVYSPNDQFLVTGDVNGEICVWSLQENRLISIFKGHAGWVHGVAFSPDGKYLASGSSDQTIKIWDVSTGKCLNTLFGHNQRVRCVIFTPDSQKLISGGSDCSIKIWDFDSGICLQTLNGHNSYVWSVVISPDGKYLASGSEDKSIKIWQLDTGKCLRTLKGHTLWIRTLAFSGDGTILASGGGDRIIKIWDWQTGKCLKELHGHTQRIRSLAFHPEDNILASGAGDHTIRLWDWQQGTCRKTLHGHNSRLGAIAFRGDGQILASGGEDNAIKLWETSTGQCVKTWQGYASWIQAVTFSPDGNTLACGNEDKLIKLWNVSNLTTNGTNTQTFTSLHGHKGWVCSVAFSPDGKILASASSDYSLKIWDMVTGKCLKTLVGHNRWIRSVAFSPDGKKIASASGDYSLKIWDMVTGKCLKTLRSHQSWLWSVAFSPDGKILVSGSEDRTVKIWDTETGKCLHTLEGHQSWVQSVVFSPDGKYIASGSCDYTIRLWKVKTGECVKTLIGHYSWVQSVAFSPDGEYLASGSCDHTIRLWNAKTGDFLRILRGHNSWVWSVSFHPNSKYLASGSQDETVKIWNVETGKCIMALRGKRPFEDSCFIGIKGLTIPEMITLENLGAQVTL</sequence>
<evidence type="ECO:0000313" key="6">
    <source>
        <dbReference type="EMBL" id="MTF39342.1"/>
    </source>
</evidence>
<dbReference type="InterPro" id="IPR002182">
    <property type="entry name" value="NB-ARC"/>
</dbReference>
<evidence type="ECO:0000256" key="2">
    <source>
        <dbReference type="ARBA" id="ARBA00022737"/>
    </source>
</evidence>